<accession>A0A919MTK7</accession>
<dbReference type="AlphaFoldDB" id="A0A919MTK7"/>
<name>A0A919MTK7_9ACTN</name>
<evidence type="ECO:0000313" key="6">
    <source>
        <dbReference type="EMBL" id="GIE94853.1"/>
    </source>
</evidence>
<dbReference type="InterPro" id="IPR027417">
    <property type="entry name" value="P-loop_NTPase"/>
</dbReference>
<evidence type="ECO:0000259" key="5">
    <source>
        <dbReference type="PROSITE" id="PS50893"/>
    </source>
</evidence>
<dbReference type="SMART" id="SM00382">
    <property type="entry name" value="AAA"/>
    <property type="match status" value="2"/>
</dbReference>
<dbReference type="PANTHER" id="PTHR19211">
    <property type="entry name" value="ATP-BINDING TRANSPORT PROTEIN-RELATED"/>
    <property type="match status" value="1"/>
</dbReference>
<feature type="domain" description="ABC transporter" evidence="5">
    <location>
        <begin position="344"/>
        <end position="538"/>
    </location>
</feature>
<dbReference type="CDD" id="cd03221">
    <property type="entry name" value="ABCF_EF-3"/>
    <property type="match status" value="1"/>
</dbReference>
<sequence length="569" mass="60301">MTELERDLAQGGDLPAGDRAHIRAGNLRVVLGGRVVLSDVTVTVSAGSRLAVVGENGRGKTTLLRVLAGLTVPDHGTVQRAGTIGLVQQALDASDGETVGAVIDGATRASRLALRALDAAADALVEGRDGADAGYAAALDAATRLDAWDADRRVGVALAGLDACTDRARPLSTLSVGQRYRVRLACRLGSDFDLLLLDEPTNHLDADGLSFLTSRLQQHRGGFALVTHDRALLRDVAEEFLDLDPTPDGRPRGYSGGYRGWQDGRAKVWAGWVAEFEAQRDEHQRLAVAADEARGRLSTGWRPDKGTGRHQRQSRAPGVVQAFRRRQEELDRHRITVPEPPRRLHLPELGGRAGEPLLRCDGITLAGRLDRPVSLVLDAGDRLLVTGPNGAGKSTLLALLAGELTPSTGEVRATGAARIGHLRQETTGAERLPDGRLPHDRLSLGQQRRLDLTRQLAGGPNLLILDEPTNHLAATLVDDLTAALRETGAAIVIATHDRQMLADLADWPVLRLSRPDDPGGQPGPALGLSRPGDPGGQPAPQLGLSRPGDPSGPPVPATCPGPRPGRRSG</sequence>
<feature type="domain" description="ABC transporter" evidence="5">
    <location>
        <begin position="22"/>
        <end position="270"/>
    </location>
</feature>
<evidence type="ECO:0000256" key="3">
    <source>
        <dbReference type="ARBA" id="ARBA00022840"/>
    </source>
</evidence>
<dbReference type="InterPro" id="IPR003439">
    <property type="entry name" value="ABC_transporter-like_ATP-bd"/>
</dbReference>
<keyword evidence="2" id="KW-0547">Nucleotide-binding</keyword>
<feature type="region of interest" description="Disordered" evidence="4">
    <location>
        <begin position="297"/>
        <end position="318"/>
    </location>
</feature>
<dbReference type="Gene3D" id="3.40.50.300">
    <property type="entry name" value="P-loop containing nucleotide triphosphate hydrolases"/>
    <property type="match status" value="3"/>
</dbReference>
<reference evidence="6" key="1">
    <citation type="submission" date="2021-01" db="EMBL/GenBank/DDBJ databases">
        <title>Whole genome shotgun sequence of Actinoplanes rishiriensis NBRC 108556.</title>
        <authorList>
            <person name="Komaki H."/>
            <person name="Tamura T."/>
        </authorList>
    </citation>
    <scope>NUCLEOTIDE SEQUENCE</scope>
    <source>
        <strain evidence="6">NBRC 108556</strain>
    </source>
</reference>
<organism evidence="6 7">
    <name type="scientific">Paractinoplanes rishiriensis</name>
    <dbReference type="NCBI Taxonomy" id="1050105"/>
    <lineage>
        <taxon>Bacteria</taxon>
        <taxon>Bacillati</taxon>
        <taxon>Actinomycetota</taxon>
        <taxon>Actinomycetes</taxon>
        <taxon>Micromonosporales</taxon>
        <taxon>Micromonosporaceae</taxon>
        <taxon>Paractinoplanes</taxon>
    </lineage>
</organism>
<comment type="caution">
    <text evidence="6">The sequence shown here is derived from an EMBL/GenBank/DDBJ whole genome shotgun (WGS) entry which is preliminary data.</text>
</comment>
<keyword evidence="1" id="KW-0677">Repeat</keyword>
<dbReference type="GO" id="GO:0016887">
    <property type="term" value="F:ATP hydrolysis activity"/>
    <property type="evidence" value="ECO:0007669"/>
    <property type="project" value="InterPro"/>
</dbReference>
<protein>
    <submittedName>
        <fullName evidence="6">ABC transporter ATPase</fullName>
    </submittedName>
</protein>
<gene>
    <name evidence="6" type="ORF">Ari01nite_23180</name>
</gene>
<evidence type="ECO:0000256" key="1">
    <source>
        <dbReference type="ARBA" id="ARBA00022737"/>
    </source>
</evidence>
<evidence type="ECO:0000313" key="7">
    <source>
        <dbReference type="Proteomes" id="UP000636960"/>
    </source>
</evidence>
<dbReference type="PANTHER" id="PTHR19211:SF14">
    <property type="entry name" value="ATP-BINDING CASSETTE SUB-FAMILY F MEMBER 1"/>
    <property type="match status" value="1"/>
</dbReference>
<dbReference type="GO" id="GO:0005524">
    <property type="term" value="F:ATP binding"/>
    <property type="evidence" value="ECO:0007669"/>
    <property type="project" value="UniProtKB-KW"/>
</dbReference>
<keyword evidence="7" id="KW-1185">Reference proteome</keyword>
<dbReference type="SUPFAM" id="SSF52540">
    <property type="entry name" value="P-loop containing nucleoside triphosphate hydrolases"/>
    <property type="match status" value="2"/>
</dbReference>
<dbReference type="EMBL" id="BOMV01000021">
    <property type="protein sequence ID" value="GIE94853.1"/>
    <property type="molecule type" value="Genomic_DNA"/>
</dbReference>
<evidence type="ECO:0000256" key="2">
    <source>
        <dbReference type="ARBA" id="ARBA00022741"/>
    </source>
</evidence>
<keyword evidence="3" id="KW-0067">ATP-binding</keyword>
<dbReference type="FunFam" id="3.40.50.300:FF:000011">
    <property type="entry name" value="Putative ABC transporter ATP-binding component"/>
    <property type="match status" value="1"/>
</dbReference>
<dbReference type="Pfam" id="PF00005">
    <property type="entry name" value="ABC_tran"/>
    <property type="match status" value="3"/>
</dbReference>
<dbReference type="RefSeq" id="WP_239162665.1">
    <property type="nucleotide sequence ID" value="NZ_BOMV01000021.1"/>
</dbReference>
<proteinExistence type="predicted"/>
<dbReference type="Proteomes" id="UP000636960">
    <property type="component" value="Unassembled WGS sequence"/>
</dbReference>
<dbReference type="InterPro" id="IPR003593">
    <property type="entry name" value="AAA+_ATPase"/>
</dbReference>
<feature type="compositionally biased region" description="Pro residues" evidence="4">
    <location>
        <begin position="550"/>
        <end position="563"/>
    </location>
</feature>
<dbReference type="PROSITE" id="PS50893">
    <property type="entry name" value="ABC_TRANSPORTER_2"/>
    <property type="match status" value="2"/>
</dbReference>
<dbReference type="InterPro" id="IPR050611">
    <property type="entry name" value="ABCF"/>
</dbReference>
<evidence type="ECO:0000256" key="4">
    <source>
        <dbReference type="SAM" id="MobiDB-lite"/>
    </source>
</evidence>
<feature type="region of interest" description="Disordered" evidence="4">
    <location>
        <begin position="512"/>
        <end position="569"/>
    </location>
</feature>